<dbReference type="RefSeq" id="WP_048194160.1">
    <property type="nucleotide sequence ID" value="NZ_CAAGSM010000003.1"/>
</dbReference>
<keyword evidence="2" id="KW-1185">Reference proteome</keyword>
<reference evidence="1 2" key="1">
    <citation type="submission" date="2014-09" db="EMBL/GenBank/DDBJ databases">
        <title>Draft genome sequence of an obligately methylotrophic methanogen, Methanococcoides methylutens, isolated from marine sediment.</title>
        <authorList>
            <person name="Guan Y."/>
            <person name="Ngugi D.K."/>
            <person name="Blom J."/>
            <person name="Ali S."/>
            <person name="Ferry J.G."/>
            <person name="Stingl U."/>
        </authorList>
    </citation>
    <scope>NUCLEOTIDE SEQUENCE [LARGE SCALE GENOMIC DNA]</scope>
    <source>
        <strain evidence="1 2">DSM 2657</strain>
    </source>
</reference>
<organism evidence="1 2">
    <name type="scientific">Methanococcoides methylutens</name>
    <dbReference type="NCBI Taxonomy" id="2226"/>
    <lineage>
        <taxon>Archaea</taxon>
        <taxon>Methanobacteriati</taxon>
        <taxon>Methanobacteriota</taxon>
        <taxon>Stenosarchaea group</taxon>
        <taxon>Methanomicrobia</taxon>
        <taxon>Methanosarcinales</taxon>
        <taxon>Methanosarcinaceae</taxon>
        <taxon>Methanococcoides</taxon>
    </lineage>
</organism>
<accession>A0A099T409</accession>
<evidence type="ECO:0000313" key="2">
    <source>
        <dbReference type="Proteomes" id="UP000029859"/>
    </source>
</evidence>
<dbReference type="Proteomes" id="UP000029859">
    <property type="component" value="Unassembled WGS sequence"/>
</dbReference>
<gene>
    <name evidence="1" type="ORF">LI82_06480</name>
</gene>
<comment type="caution">
    <text evidence="1">The sequence shown here is derived from an EMBL/GenBank/DDBJ whole genome shotgun (WGS) entry which is preliminary data.</text>
</comment>
<dbReference type="EMBL" id="JRHO01000010">
    <property type="protein sequence ID" value="KGK98928.1"/>
    <property type="molecule type" value="Genomic_DNA"/>
</dbReference>
<protein>
    <submittedName>
        <fullName evidence="1">Uncharacterized protein</fullName>
    </submittedName>
</protein>
<sequence>MEAEISYAIDLPQVVNSMNAPVFSWEHGVVNFTDNEIWFPTETSWKVIPLRSVENVGIDISPAVINNIRKESGYLDELMVNYKKSSLFGSSHIRHSMILAGNPQDLAQIKDHLIEKVGLRVNTSFEGLKEEEIKLLNLLATGTKDINRYLPLISDDRNILQRAFETLKRRDLVDESARITQQGQYYLEKKKGTSDPSIEKPVHFELEPKIETQTASNGLKPKDTMVQFTKKYEYSFTSGSVFLEDLWRYIMVPEIKDIGLKVSNINKPYIHIQTRSGTSIDIECENSQAILALERIFNEKENIQIRLLACLYLNIREDYNIANTLYFEPKYLNSQLNELIANRLIETDKTLSNNGFENIRHSLNFERSVSLEHFKRTLQ</sequence>
<dbReference type="OrthoDB" id="141506at2157"/>
<name>A0A099T409_METMT</name>
<dbReference type="AlphaFoldDB" id="A0A099T409"/>
<evidence type="ECO:0000313" key="1">
    <source>
        <dbReference type="EMBL" id="KGK98928.1"/>
    </source>
</evidence>
<proteinExistence type="predicted"/>